<proteinExistence type="predicted"/>
<name>A0A8S1CEL2_9INSE</name>
<feature type="compositionally biased region" description="Basic and acidic residues" evidence="1">
    <location>
        <begin position="142"/>
        <end position="158"/>
    </location>
</feature>
<comment type="caution">
    <text evidence="3">The sequence shown here is derived from an EMBL/GenBank/DDBJ whole genome shotgun (WGS) entry which is preliminary data.</text>
</comment>
<gene>
    <name evidence="3" type="ORF">CLODIP_2_CD12155</name>
</gene>
<keyword evidence="4" id="KW-1185">Reference proteome</keyword>
<feature type="signal peptide" evidence="2">
    <location>
        <begin position="1"/>
        <end position="20"/>
    </location>
</feature>
<organism evidence="3 4">
    <name type="scientific">Cloeon dipterum</name>
    <dbReference type="NCBI Taxonomy" id="197152"/>
    <lineage>
        <taxon>Eukaryota</taxon>
        <taxon>Metazoa</taxon>
        <taxon>Ecdysozoa</taxon>
        <taxon>Arthropoda</taxon>
        <taxon>Hexapoda</taxon>
        <taxon>Insecta</taxon>
        <taxon>Pterygota</taxon>
        <taxon>Palaeoptera</taxon>
        <taxon>Ephemeroptera</taxon>
        <taxon>Pisciforma</taxon>
        <taxon>Baetidae</taxon>
        <taxon>Cloeon</taxon>
    </lineage>
</organism>
<protein>
    <submittedName>
        <fullName evidence="3">Uncharacterized protein</fullName>
    </submittedName>
</protein>
<keyword evidence="2" id="KW-0732">Signal</keyword>
<evidence type="ECO:0000256" key="2">
    <source>
        <dbReference type="SAM" id="SignalP"/>
    </source>
</evidence>
<evidence type="ECO:0000256" key="1">
    <source>
        <dbReference type="SAM" id="MobiDB-lite"/>
    </source>
</evidence>
<evidence type="ECO:0000313" key="3">
    <source>
        <dbReference type="EMBL" id="CAB3370167.1"/>
    </source>
</evidence>
<feature type="compositionally biased region" description="Low complexity" evidence="1">
    <location>
        <begin position="81"/>
        <end position="92"/>
    </location>
</feature>
<reference evidence="3 4" key="1">
    <citation type="submission" date="2020-04" db="EMBL/GenBank/DDBJ databases">
        <authorList>
            <person name="Alioto T."/>
            <person name="Alioto T."/>
            <person name="Gomez Garrido J."/>
        </authorList>
    </citation>
    <scope>NUCLEOTIDE SEQUENCE [LARGE SCALE GENOMIC DNA]</scope>
</reference>
<feature type="chain" id="PRO_5035871493" evidence="2">
    <location>
        <begin position="21"/>
        <end position="227"/>
    </location>
</feature>
<feature type="compositionally biased region" description="Basic residues" evidence="1">
    <location>
        <begin position="159"/>
        <end position="172"/>
    </location>
</feature>
<dbReference type="AlphaFoldDB" id="A0A8S1CEL2"/>
<sequence>MRAPVLVALIAALLVTQCSAAGEGLLSRVMASVWDVVFRSFAEASGYKVEALPPPPPKKKQSEEKVAVVHTSSKSFHTTTERVVTMTETFTSSDDDTSAPHPPFNFYHSEEHSSHWPDKEDDHRHAKDDDDDNNDNSGGGGDADKEDAKEKEPEESRRMKIKPLKVTKRIKSQRSGTEEKITFRQIDKQGPKKAAKSEPLVIKLLSPTPTKKPTLHDSWPSVWHGAH</sequence>
<feature type="region of interest" description="Disordered" evidence="1">
    <location>
        <begin position="48"/>
        <end position="227"/>
    </location>
</feature>
<evidence type="ECO:0000313" key="4">
    <source>
        <dbReference type="Proteomes" id="UP000494165"/>
    </source>
</evidence>
<accession>A0A8S1CEL2</accession>
<feature type="compositionally biased region" description="Basic and acidic residues" evidence="1">
    <location>
        <begin position="108"/>
        <end position="128"/>
    </location>
</feature>
<feature type="compositionally biased region" description="Basic and acidic residues" evidence="1">
    <location>
        <begin position="176"/>
        <end position="190"/>
    </location>
</feature>
<dbReference type="Proteomes" id="UP000494165">
    <property type="component" value="Unassembled WGS sequence"/>
</dbReference>
<dbReference type="EMBL" id="CADEPI010000050">
    <property type="protein sequence ID" value="CAB3370167.1"/>
    <property type="molecule type" value="Genomic_DNA"/>
</dbReference>